<organism evidence="2 3">
    <name type="scientific">Denitratisoma oestradiolicum</name>
    <dbReference type="NCBI Taxonomy" id="311182"/>
    <lineage>
        <taxon>Bacteria</taxon>
        <taxon>Pseudomonadati</taxon>
        <taxon>Pseudomonadota</taxon>
        <taxon>Betaproteobacteria</taxon>
        <taxon>Nitrosomonadales</taxon>
        <taxon>Sterolibacteriaceae</taxon>
        <taxon>Denitratisoma</taxon>
    </lineage>
</organism>
<dbReference type="RefSeq" id="WP_145771481.1">
    <property type="nucleotide sequence ID" value="NZ_LR778301.1"/>
</dbReference>
<keyword evidence="1" id="KW-0812">Transmembrane</keyword>
<keyword evidence="1" id="KW-0472">Membrane</keyword>
<accession>A0A6S6YCL3</accession>
<proteinExistence type="predicted"/>
<dbReference type="AlphaFoldDB" id="A0A6S6YCL3"/>
<evidence type="ECO:0000313" key="3">
    <source>
        <dbReference type="Proteomes" id="UP000515733"/>
    </source>
</evidence>
<name>A0A6S6YCL3_9PROT</name>
<evidence type="ECO:0000313" key="2">
    <source>
        <dbReference type="EMBL" id="CAB1370406.1"/>
    </source>
</evidence>
<dbReference type="Proteomes" id="UP000515733">
    <property type="component" value="Chromosome"/>
</dbReference>
<evidence type="ECO:0000256" key="1">
    <source>
        <dbReference type="SAM" id="Phobius"/>
    </source>
</evidence>
<dbReference type="OrthoDB" id="9814432at2"/>
<dbReference type="EMBL" id="LR778301">
    <property type="protein sequence ID" value="CAB1370406.1"/>
    <property type="molecule type" value="Genomic_DNA"/>
</dbReference>
<dbReference type="InterPro" id="IPR049708">
    <property type="entry name" value="PP0621-like"/>
</dbReference>
<reference evidence="2 3" key="1">
    <citation type="submission" date="2020-03" db="EMBL/GenBank/DDBJ databases">
        <authorList>
            <consortium name="Genoscope - CEA"/>
            <person name="William W."/>
        </authorList>
    </citation>
    <scope>NUCLEOTIDE SEQUENCE [LARGE SCALE GENOMIC DNA]</scope>
    <source>
        <strain evidence="3">DSM 16959</strain>
    </source>
</reference>
<gene>
    <name evidence="2" type="ORF">DENOEST_3252</name>
</gene>
<sequence>MANLGKWLVLILVVWLVYALWRRSLASGRRAGPAAPTGEAMVACSHCGLYVPAGEVHLGHDGLPYCCAQHGRLGPRR</sequence>
<keyword evidence="3" id="KW-1185">Reference proteome</keyword>
<feature type="transmembrane region" description="Helical" evidence="1">
    <location>
        <begin position="6"/>
        <end position="21"/>
    </location>
</feature>
<protein>
    <submittedName>
        <fullName evidence="2">Uncharacterized protein</fullName>
    </submittedName>
</protein>
<keyword evidence="1" id="KW-1133">Transmembrane helix</keyword>
<dbReference type="NCBIfam" id="NF041023">
    <property type="entry name" value="PP0621_fam"/>
    <property type="match status" value="1"/>
</dbReference>
<dbReference type="KEGG" id="doe:DENOEST_3252"/>